<keyword evidence="2" id="KW-1185">Reference proteome</keyword>
<dbReference type="KEGG" id="bco:Bcell_2850"/>
<dbReference type="Proteomes" id="UP000001401">
    <property type="component" value="Chromosome"/>
</dbReference>
<dbReference type="HOGENOM" id="CLU_1691945_0_0_9"/>
<organism evidence="1 2">
    <name type="scientific">Evansella cellulosilytica (strain ATCC 21833 / DSM 2522 / FERM P-1141 / JCM 9156 / N-4)</name>
    <name type="common">Bacillus cellulosilyticus</name>
    <dbReference type="NCBI Taxonomy" id="649639"/>
    <lineage>
        <taxon>Bacteria</taxon>
        <taxon>Bacillati</taxon>
        <taxon>Bacillota</taxon>
        <taxon>Bacilli</taxon>
        <taxon>Bacillales</taxon>
        <taxon>Bacillaceae</taxon>
        <taxon>Evansella</taxon>
    </lineage>
</organism>
<gene>
    <name evidence="1" type="ordered locus">Bcell_2850</name>
</gene>
<sequence>MDRIGLIFSIPNEYNQVLLKLLEDVLDIPSYWVRGPHEEIHFPGDSSTSFFNEEESILDNIRIKETLLSVKHDYYPIFSKFSIYESKILEKDSNNLEDFLHSRSHTVICISDVTQFMVVSKCLSIINSFEKIYEKYGYTDLEYIYYEKHKDTLRL</sequence>
<name>E6TX14_EVAC2</name>
<dbReference type="STRING" id="649639.Bcell_2850"/>
<dbReference type="OrthoDB" id="2625810at2"/>
<protein>
    <submittedName>
        <fullName evidence="1">Uncharacterized protein</fullName>
    </submittedName>
</protein>
<proteinExistence type="predicted"/>
<evidence type="ECO:0000313" key="2">
    <source>
        <dbReference type="Proteomes" id="UP000001401"/>
    </source>
</evidence>
<reference evidence="1" key="1">
    <citation type="submission" date="2010-12" db="EMBL/GenBank/DDBJ databases">
        <title>Complete sequence of Bacillus cellulosilyticus DSM 2522.</title>
        <authorList>
            <consortium name="US DOE Joint Genome Institute"/>
            <person name="Lucas S."/>
            <person name="Copeland A."/>
            <person name="Lapidus A."/>
            <person name="Cheng J.-F."/>
            <person name="Bruce D."/>
            <person name="Goodwin L."/>
            <person name="Pitluck S."/>
            <person name="Chertkov O."/>
            <person name="Detter J.C."/>
            <person name="Han C."/>
            <person name="Tapia R."/>
            <person name="Land M."/>
            <person name="Hauser L."/>
            <person name="Jeffries C."/>
            <person name="Kyrpides N."/>
            <person name="Ivanova N."/>
            <person name="Mikhailova N."/>
            <person name="Brumm P."/>
            <person name="Mead D."/>
            <person name="Woyke T."/>
        </authorList>
    </citation>
    <scope>NUCLEOTIDE SEQUENCE [LARGE SCALE GENOMIC DNA]</scope>
    <source>
        <strain evidence="1">DSM 2522</strain>
    </source>
</reference>
<dbReference type="EMBL" id="CP002394">
    <property type="protein sequence ID" value="ADU31103.1"/>
    <property type="molecule type" value="Genomic_DNA"/>
</dbReference>
<dbReference type="RefSeq" id="WP_013489435.1">
    <property type="nucleotide sequence ID" value="NC_014829.1"/>
</dbReference>
<evidence type="ECO:0000313" key="1">
    <source>
        <dbReference type="EMBL" id="ADU31103.1"/>
    </source>
</evidence>
<dbReference type="AlphaFoldDB" id="E6TX14"/>
<accession>E6TX14</accession>
<dbReference type="Pfam" id="PF10903">
    <property type="entry name" value="DUF2691"/>
    <property type="match status" value="1"/>
</dbReference>
<dbReference type="InterPro" id="IPR020216">
    <property type="entry name" value="Uncharacterised_YncE"/>
</dbReference>